<dbReference type="GO" id="GO:0008173">
    <property type="term" value="F:RNA methyltransferase activity"/>
    <property type="evidence" value="ECO:0007669"/>
    <property type="project" value="InterPro"/>
</dbReference>
<dbReference type="InterPro" id="IPR001537">
    <property type="entry name" value="SpoU_MeTrfase"/>
</dbReference>
<dbReference type="PANTHER" id="PTHR43453:SF1">
    <property type="entry name" value="TRNA_RRNA METHYLTRANSFERASE SPOU TYPE DOMAIN-CONTAINING PROTEIN"/>
    <property type="match status" value="1"/>
</dbReference>
<dbReference type="EMBL" id="CP007139">
    <property type="protein sequence ID" value="AIE87547.1"/>
    <property type="molecule type" value="Genomic_DNA"/>
</dbReference>
<name>A0A068NW42_FIMGI</name>
<dbReference type="InterPro" id="IPR029026">
    <property type="entry name" value="tRNA_m1G_MTases_N"/>
</dbReference>
<keyword evidence="6" id="KW-0694">RNA-binding</keyword>
<keyword evidence="9" id="KW-1185">Reference proteome</keyword>
<reference evidence="8 9" key="1">
    <citation type="journal article" date="2014" name="PLoS ONE">
        <title>The first complete genome sequence of the class fimbriimonadia in the phylum armatimonadetes.</title>
        <authorList>
            <person name="Hu Z.Y."/>
            <person name="Wang Y.Z."/>
            <person name="Im W.T."/>
            <person name="Wang S.Y."/>
            <person name="Zhao G.P."/>
            <person name="Zheng H.J."/>
            <person name="Quan Z.X."/>
        </authorList>
    </citation>
    <scope>NUCLEOTIDE SEQUENCE [LARGE SCALE GENOMIC DNA]</scope>
    <source>
        <strain evidence="8">Gsoil 348</strain>
    </source>
</reference>
<dbReference type="SUPFAM" id="SSF75217">
    <property type="entry name" value="alpha/beta knot"/>
    <property type="match status" value="1"/>
</dbReference>
<proteinExistence type="predicted"/>
<evidence type="ECO:0000313" key="8">
    <source>
        <dbReference type="EMBL" id="AIE87547.1"/>
    </source>
</evidence>
<accession>A0A068NW42</accession>
<evidence type="ECO:0000259" key="7">
    <source>
        <dbReference type="Pfam" id="PF00588"/>
    </source>
</evidence>
<feature type="domain" description="tRNA/rRNA methyltransferase SpoU type" evidence="7">
    <location>
        <begin position="39"/>
        <end position="169"/>
    </location>
</feature>
<evidence type="ECO:0000256" key="6">
    <source>
        <dbReference type="ARBA" id="ARBA00022884"/>
    </source>
</evidence>
<evidence type="ECO:0000256" key="5">
    <source>
        <dbReference type="ARBA" id="ARBA00022694"/>
    </source>
</evidence>
<dbReference type="Proteomes" id="UP000027982">
    <property type="component" value="Chromosome"/>
</dbReference>
<evidence type="ECO:0000313" key="9">
    <source>
        <dbReference type="Proteomes" id="UP000027982"/>
    </source>
</evidence>
<gene>
    <name evidence="8" type="ORF">OP10G_4179</name>
</gene>
<dbReference type="Gene3D" id="3.40.1280.10">
    <property type="match status" value="1"/>
</dbReference>
<evidence type="ECO:0000256" key="4">
    <source>
        <dbReference type="ARBA" id="ARBA00022691"/>
    </source>
</evidence>
<dbReference type="PANTHER" id="PTHR43453">
    <property type="entry name" value="RRNA METHYLASE-LIKE"/>
    <property type="match status" value="1"/>
</dbReference>
<evidence type="ECO:0000256" key="2">
    <source>
        <dbReference type="ARBA" id="ARBA00022603"/>
    </source>
</evidence>
<organism evidence="8 9">
    <name type="scientific">Fimbriimonas ginsengisoli Gsoil 348</name>
    <dbReference type="NCBI Taxonomy" id="661478"/>
    <lineage>
        <taxon>Bacteria</taxon>
        <taxon>Bacillati</taxon>
        <taxon>Armatimonadota</taxon>
        <taxon>Fimbriimonadia</taxon>
        <taxon>Fimbriimonadales</taxon>
        <taxon>Fimbriimonadaceae</taxon>
        <taxon>Fimbriimonas</taxon>
    </lineage>
</organism>
<dbReference type="Pfam" id="PF00588">
    <property type="entry name" value="SpoU_methylase"/>
    <property type="match status" value="1"/>
</dbReference>
<dbReference type="GO" id="GO:0000049">
    <property type="term" value="F:tRNA binding"/>
    <property type="evidence" value="ECO:0007669"/>
    <property type="project" value="UniProtKB-KW"/>
</dbReference>
<evidence type="ECO:0000256" key="3">
    <source>
        <dbReference type="ARBA" id="ARBA00022679"/>
    </source>
</evidence>
<protein>
    <submittedName>
        <fullName evidence="8">tRNA/rRNA methyltransferase (SpoU)</fullName>
    </submittedName>
</protein>
<keyword evidence="2 8" id="KW-0489">Methyltransferase</keyword>
<dbReference type="GO" id="GO:0002938">
    <property type="term" value="P:tRNA guanine ribose methylation"/>
    <property type="evidence" value="ECO:0007669"/>
    <property type="project" value="TreeGrafter"/>
</dbReference>
<dbReference type="HOGENOM" id="CLU_1400668_0_0_0"/>
<dbReference type="eggNOG" id="COG0566">
    <property type="taxonomic scope" value="Bacteria"/>
</dbReference>
<dbReference type="AlphaFoldDB" id="A0A068NW42"/>
<sequence>MEAGLEDAWKMAGHVPEDPGLRETFEQLPRAPIRLLVGPLNKDINQGGLLRIGEAFRIERIDFNPERDGAVDMSGHRGTKHRLNWRWIELDQALAEAIKDGYHPVALSLTERAVSFDRFDWPFPLALVVGAELDGVPVEIEARCEATVAIPLYGLVQSLNVACATGIVLQNAVSQYARSHPDFTPARRASQRLL</sequence>
<keyword evidence="1" id="KW-0820">tRNA-binding</keyword>
<dbReference type="InterPro" id="IPR029028">
    <property type="entry name" value="Alpha/beta_knot_MTases"/>
</dbReference>
<dbReference type="STRING" id="661478.OP10G_4179"/>
<keyword evidence="4" id="KW-0949">S-adenosyl-L-methionine</keyword>
<keyword evidence="3 8" id="KW-0808">Transferase</keyword>
<keyword evidence="5" id="KW-0819">tRNA processing</keyword>
<evidence type="ECO:0000256" key="1">
    <source>
        <dbReference type="ARBA" id="ARBA00022555"/>
    </source>
</evidence>
<dbReference type="KEGG" id="fgi:OP10G_4179"/>
<dbReference type="InterPro" id="IPR033671">
    <property type="entry name" value="TrmH"/>
</dbReference>